<dbReference type="Proteomes" id="UP001549047">
    <property type="component" value="Unassembled WGS sequence"/>
</dbReference>
<comment type="caution">
    <text evidence="1">The sequence shown here is derived from an EMBL/GenBank/DDBJ whole genome shotgun (WGS) entry which is preliminary data.</text>
</comment>
<sequence length="239" mass="27011">MVDTPIFYKEIVPLDRMHHKSFRLKGEPPRYKFAAQSHVVPAIVDEFGMGGRTLPIVFLPGAKVPSAVFLLGMNPGDNRLIASDGRWEDIYVPAYLRRYPFIIGEVEGAESIVCIDQSSELFGTETGQPLFDESGEETALLQDKIRFINDYLVAARRTDEFVKTMAELDLFQTVTIDVQPAAQDRRVMHGLMMIDLQKFNALPDKDFLRLRQMGFIPMVYAHLASLANLDRFALRAEAA</sequence>
<proteinExistence type="predicted"/>
<name>A0ABV2IZT9_9HYPH</name>
<evidence type="ECO:0000313" key="1">
    <source>
        <dbReference type="EMBL" id="MET3614017.1"/>
    </source>
</evidence>
<evidence type="ECO:0008006" key="3">
    <source>
        <dbReference type="Google" id="ProtNLM"/>
    </source>
</evidence>
<dbReference type="Pfam" id="PF07277">
    <property type="entry name" value="SapC"/>
    <property type="match status" value="1"/>
</dbReference>
<dbReference type="EMBL" id="JBEPMB010000003">
    <property type="protein sequence ID" value="MET3614017.1"/>
    <property type="molecule type" value="Genomic_DNA"/>
</dbReference>
<organism evidence="1 2">
    <name type="scientific">Rhizobium aquaticum</name>
    <dbReference type="NCBI Taxonomy" id="1549636"/>
    <lineage>
        <taxon>Bacteria</taxon>
        <taxon>Pseudomonadati</taxon>
        <taxon>Pseudomonadota</taxon>
        <taxon>Alphaproteobacteria</taxon>
        <taxon>Hyphomicrobiales</taxon>
        <taxon>Rhizobiaceae</taxon>
        <taxon>Rhizobium/Agrobacterium group</taxon>
        <taxon>Rhizobium</taxon>
    </lineage>
</organism>
<keyword evidence="2" id="KW-1185">Reference proteome</keyword>
<reference evidence="1 2" key="1">
    <citation type="submission" date="2024-06" db="EMBL/GenBank/DDBJ databases">
        <title>Genomic Encyclopedia of Type Strains, Phase IV (KMG-IV): sequencing the most valuable type-strain genomes for metagenomic binning, comparative biology and taxonomic classification.</title>
        <authorList>
            <person name="Goeker M."/>
        </authorList>
    </citation>
    <scope>NUCLEOTIDE SEQUENCE [LARGE SCALE GENOMIC DNA]</scope>
    <source>
        <strain evidence="1 2">DSM 29780</strain>
    </source>
</reference>
<accession>A0ABV2IZT9</accession>
<protein>
    <recommendedName>
        <fullName evidence="3">SapC protein</fullName>
    </recommendedName>
</protein>
<evidence type="ECO:0000313" key="2">
    <source>
        <dbReference type="Proteomes" id="UP001549047"/>
    </source>
</evidence>
<gene>
    <name evidence="1" type="ORF">ABID16_002354</name>
</gene>
<dbReference type="RefSeq" id="WP_354556534.1">
    <property type="nucleotide sequence ID" value="NZ_JBEPMB010000003.1"/>
</dbReference>
<dbReference type="InterPro" id="IPR010836">
    <property type="entry name" value="SapC"/>
</dbReference>